<evidence type="ECO:0000313" key="7">
    <source>
        <dbReference type="EMBL" id="MBB4014719.1"/>
    </source>
</evidence>
<comment type="similarity">
    <text evidence="2">Belongs to the class-I pyridoxal-phosphate-dependent aminotransferase family.</text>
</comment>
<dbReference type="Gene3D" id="3.90.1150.10">
    <property type="entry name" value="Aspartate Aminotransferase, domain 1"/>
    <property type="match status" value="1"/>
</dbReference>
<dbReference type="InterPro" id="IPR051326">
    <property type="entry name" value="Kynurenine-oxoglutarate_AT"/>
</dbReference>
<dbReference type="Pfam" id="PF00155">
    <property type="entry name" value="Aminotran_1_2"/>
    <property type="match status" value="1"/>
</dbReference>
<dbReference type="PANTHER" id="PTHR43807">
    <property type="entry name" value="FI04487P"/>
    <property type="match status" value="1"/>
</dbReference>
<dbReference type="InterPro" id="IPR004839">
    <property type="entry name" value="Aminotransferase_I/II_large"/>
</dbReference>
<organism evidence="7 8">
    <name type="scientific">Niveibacterium umoris</name>
    <dbReference type="NCBI Taxonomy" id="1193620"/>
    <lineage>
        <taxon>Bacteria</taxon>
        <taxon>Pseudomonadati</taxon>
        <taxon>Pseudomonadota</taxon>
        <taxon>Betaproteobacteria</taxon>
        <taxon>Rhodocyclales</taxon>
        <taxon>Rhodocyclaceae</taxon>
        <taxon>Niveibacterium</taxon>
    </lineage>
</organism>
<keyword evidence="4 7" id="KW-0808">Transferase</keyword>
<feature type="domain" description="Aminotransferase class I/classII large" evidence="6">
    <location>
        <begin position="32"/>
        <end position="381"/>
    </location>
</feature>
<dbReference type="InterPro" id="IPR015424">
    <property type="entry name" value="PyrdxlP-dep_Trfase"/>
</dbReference>
<dbReference type="SUPFAM" id="SSF53383">
    <property type="entry name" value="PLP-dependent transferases"/>
    <property type="match status" value="1"/>
</dbReference>
<evidence type="ECO:0000256" key="4">
    <source>
        <dbReference type="ARBA" id="ARBA00022679"/>
    </source>
</evidence>
<dbReference type="Proteomes" id="UP000561045">
    <property type="component" value="Unassembled WGS sequence"/>
</dbReference>
<dbReference type="InterPro" id="IPR015422">
    <property type="entry name" value="PyrdxlP-dep_Trfase_small"/>
</dbReference>
<dbReference type="Gene3D" id="3.40.640.10">
    <property type="entry name" value="Type I PLP-dependent aspartate aminotransferase-like (Major domain)"/>
    <property type="match status" value="1"/>
</dbReference>
<proteinExistence type="inferred from homology"/>
<protein>
    <submittedName>
        <fullName evidence="7">Methionine aminotransferase</fullName>
        <ecNumber evidence="7">2.6.1.-</ecNumber>
    </submittedName>
</protein>
<evidence type="ECO:0000256" key="5">
    <source>
        <dbReference type="ARBA" id="ARBA00022898"/>
    </source>
</evidence>
<evidence type="ECO:0000256" key="3">
    <source>
        <dbReference type="ARBA" id="ARBA00022576"/>
    </source>
</evidence>
<evidence type="ECO:0000313" key="8">
    <source>
        <dbReference type="Proteomes" id="UP000561045"/>
    </source>
</evidence>
<evidence type="ECO:0000256" key="2">
    <source>
        <dbReference type="ARBA" id="ARBA00007441"/>
    </source>
</evidence>
<dbReference type="GO" id="GO:0030170">
    <property type="term" value="F:pyridoxal phosphate binding"/>
    <property type="evidence" value="ECO:0007669"/>
    <property type="project" value="InterPro"/>
</dbReference>
<dbReference type="NCBIfam" id="NF006569">
    <property type="entry name" value="PRK09082.1"/>
    <property type="match status" value="1"/>
</dbReference>
<keyword evidence="8" id="KW-1185">Reference proteome</keyword>
<keyword evidence="5" id="KW-0663">Pyridoxal phosphate</keyword>
<evidence type="ECO:0000256" key="1">
    <source>
        <dbReference type="ARBA" id="ARBA00001933"/>
    </source>
</evidence>
<comment type="caution">
    <text evidence="7">The sequence shown here is derived from an EMBL/GenBank/DDBJ whole genome shotgun (WGS) entry which is preliminary data.</text>
</comment>
<dbReference type="PANTHER" id="PTHR43807:SF20">
    <property type="entry name" value="FI04487P"/>
    <property type="match status" value="1"/>
</dbReference>
<name>A0A840BTJ1_9RHOO</name>
<comment type="cofactor">
    <cofactor evidence="1">
        <name>pyridoxal 5'-phosphate</name>
        <dbReference type="ChEBI" id="CHEBI:597326"/>
    </cofactor>
</comment>
<dbReference type="CDD" id="cd00609">
    <property type="entry name" value="AAT_like"/>
    <property type="match status" value="1"/>
</dbReference>
<gene>
    <name evidence="7" type="ORF">GGR36_004075</name>
</gene>
<dbReference type="FunFam" id="3.40.640.10:FF:000033">
    <property type="entry name" value="Aspartate aminotransferase"/>
    <property type="match status" value="1"/>
</dbReference>
<dbReference type="GO" id="GO:0005737">
    <property type="term" value="C:cytoplasm"/>
    <property type="evidence" value="ECO:0007669"/>
    <property type="project" value="TreeGrafter"/>
</dbReference>
<reference evidence="7 8" key="1">
    <citation type="submission" date="2020-08" db="EMBL/GenBank/DDBJ databases">
        <title>Genomic Encyclopedia of Type Strains, Phase IV (KMG-IV): sequencing the most valuable type-strain genomes for metagenomic binning, comparative biology and taxonomic classification.</title>
        <authorList>
            <person name="Goeker M."/>
        </authorList>
    </citation>
    <scope>NUCLEOTIDE SEQUENCE [LARGE SCALE GENOMIC DNA]</scope>
    <source>
        <strain evidence="7 8">DSM 106739</strain>
    </source>
</reference>
<sequence>MDTPVPIDSRLPDVGTTIFTVMSRLAQQCGAINLSQGFPDFQPDPALAAAVGEAIAAGANQYPPMAGVPALREAIATKLQLEYGAAYDAESEITVTAGATQALFTAIAALVSPGDEVIVFEPAYDSYGPAVRLQGGVVRPVALLAPEWRPDWAAFRAALTPRTRLVIVNTPHNPTGSAWPREDMETLAALLDGSRVCVLADEVYEHMVFDGRRHESVARHPALAQRAIGVSSFGKTYHVTGWKVGYVFAPAALMAEFRKVHQFNVFTVNSPAQAAFASVAGRAETWRELAAFYQAKRDRLRSGLAASRLRLLPCAATYFQLVDYRAISDLPDVAFAEWLTREAGVAAIPISVFSHDRADRGIVRLCFAKQDATLDAAVARLVCL</sequence>
<dbReference type="EMBL" id="JACIET010000003">
    <property type="protein sequence ID" value="MBB4014719.1"/>
    <property type="molecule type" value="Genomic_DNA"/>
</dbReference>
<dbReference type="AlphaFoldDB" id="A0A840BTJ1"/>
<dbReference type="InterPro" id="IPR015421">
    <property type="entry name" value="PyrdxlP-dep_Trfase_major"/>
</dbReference>
<evidence type="ECO:0000259" key="6">
    <source>
        <dbReference type="Pfam" id="PF00155"/>
    </source>
</evidence>
<dbReference type="GO" id="GO:0016212">
    <property type="term" value="F:kynurenine-oxoglutarate transaminase activity"/>
    <property type="evidence" value="ECO:0007669"/>
    <property type="project" value="TreeGrafter"/>
</dbReference>
<dbReference type="NCBIfam" id="NF009079">
    <property type="entry name" value="PRK12414.1"/>
    <property type="match status" value="1"/>
</dbReference>
<accession>A0A840BTJ1</accession>
<dbReference type="EC" id="2.6.1.-" evidence="7"/>
<keyword evidence="3 7" id="KW-0032">Aminotransferase</keyword>